<evidence type="ECO:0000256" key="1">
    <source>
        <dbReference type="SAM" id="MobiDB-lite"/>
    </source>
</evidence>
<gene>
    <name evidence="3" type="ORF">BU14_0404s0008</name>
</gene>
<proteinExistence type="predicted"/>
<reference evidence="3 4" key="1">
    <citation type="submission" date="2017-03" db="EMBL/GenBank/DDBJ databases">
        <title>WGS assembly of Porphyra umbilicalis.</title>
        <authorList>
            <person name="Brawley S.H."/>
            <person name="Blouin N.A."/>
            <person name="Ficko-Blean E."/>
            <person name="Wheeler G.L."/>
            <person name="Lohr M."/>
            <person name="Goodson H.V."/>
            <person name="Jenkins J.W."/>
            <person name="Blaby-Haas C.E."/>
            <person name="Helliwell K.E."/>
            <person name="Chan C."/>
            <person name="Marriage T."/>
            <person name="Bhattacharya D."/>
            <person name="Klein A.S."/>
            <person name="Badis Y."/>
            <person name="Brodie J."/>
            <person name="Cao Y."/>
            <person name="Collen J."/>
            <person name="Dittami S.M."/>
            <person name="Gachon C.M."/>
            <person name="Green B.R."/>
            <person name="Karpowicz S."/>
            <person name="Kim J.W."/>
            <person name="Kudahl U."/>
            <person name="Lin S."/>
            <person name="Michel G."/>
            <person name="Mittag M."/>
            <person name="Olson B.J."/>
            <person name="Pangilinan J."/>
            <person name="Peng Y."/>
            <person name="Qiu H."/>
            <person name="Shu S."/>
            <person name="Singer J.T."/>
            <person name="Smith A.G."/>
            <person name="Sprecher B.N."/>
            <person name="Wagner V."/>
            <person name="Wang W."/>
            <person name="Wang Z.-Y."/>
            <person name="Yan J."/>
            <person name="Yarish C."/>
            <person name="Zoeuner-Riek S."/>
            <person name="Zhuang Y."/>
            <person name="Zou Y."/>
            <person name="Lindquist E.A."/>
            <person name="Grimwood J."/>
            <person name="Barry K."/>
            <person name="Rokhsar D.S."/>
            <person name="Schmutz J."/>
            <person name="Stiller J.W."/>
            <person name="Grossman A.R."/>
            <person name="Prochnik S.E."/>
        </authorList>
    </citation>
    <scope>NUCLEOTIDE SEQUENCE [LARGE SCALE GENOMIC DNA]</scope>
    <source>
        <strain evidence="3">4086291</strain>
    </source>
</reference>
<evidence type="ECO:0000259" key="2">
    <source>
        <dbReference type="Pfam" id="PF20597"/>
    </source>
</evidence>
<dbReference type="NCBIfam" id="TIGR04215">
    <property type="entry name" value="choice_anch_A"/>
    <property type="match status" value="1"/>
</dbReference>
<name>A0A1X6NVZ1_PORUM</name>
<dbReference type="AlphaFoldDB" id="A0A1X6NVZ1"/>
<sequence>MVGVTRTSPTWAAAVTALTVAAVTSATSAMPAAYLPRTAGAAAAFGQQPFLTAVGGAPPPCAPLLAVPAPPAGAVADGEGGWAMPRQPVDGRTGRGGAAAPVTGGARRWLAAVGARPGGGGADAPPTPVAAPAAPATPPPLVTPVPLAAPPPPAAVPQPPLVAPATAPVAPADAGAPFVPPPGCPRFPPFNLFTVGATTLVASEVLGPLACGGDATLTGFSVNPSSPCDPSSVALAVGGALNASSGQVANGGLSLPAGVVLPDSVGRVCAAAVPAGAFDFAAAAASATAASAALCGRAAPAGCVTSLTDGGGVSFDVSAAPAGALALCTVPGAALTAATGVTVAGRRDASTVVAINVLGGAGGGDGGGRVRLAGCESFNFVPPTTVLNFCGVAALTVDNVGVPAAVLAPGVALDGPAGNVRGSVVVASVDTGVEFRNAPFAC</sequence>
<feature type="compositionally biased region" description="Pro residues" evidence="1">
    <location>
        <begin position="125"/>
        <end position="137"/>
    </location>
</feature>
<dbReference type="EMBL" id="KV919038">
    <property type="protein sequence ID" value="OSX72781.1"/>
    <property type="molecule type" value="Genomic_DNA"/>
</dbReference>
<accession>A0A1X6NVZ1</accession>
<evidence type="ECO:0000313" key="4">
    <source>
        <dbReference type="Proteomes" id="UP000218209"/>
    </source>
</evidence>
<feature type="region of interest" description="Disordered" evidence="1">
    <location>
        <begin position="113"/>
        <end position="137"/>
    </location>
</feature>
<evidence type="ECO:0000313" key="3">
    <source>
        <dbReference type="EMBL" id="OSX72781.1"/>
    </source>
</evidence>
<dbReference type="InterPro" id="IPR026588">
    <property type="entry name" value="Choice_anch_A"/>
</dbReference>
<dbReference type="Proteomes" id="UP000218209">
    <property type="component" value="Unassembled WGS sequence"/>
</dbReference>
<keyword evidence="4" id="KW-1185">Reference proteome</keyword>
<protein>
    <recommendedName>
        <fullName evidence="2">Choice-of-anchor A domain-containing protein</fullName>
    </recommendedName>
</protein>
<dbReference type="Pfam" id="PF20597">
    <property type="entry name" value="pAdhesive_15"/>
    <property type="match status" value="1"/>
</dbReference>
<organism evidence="3 4">
    <name type="scientific">Porphyra umbilicalis</name>
    <name type="common">Purple laver</name>
    <name type="synonym">Red alga</name>
    <dbReference type="NCBI Taxonomy" id="2786"/>
    <lineage>
        <taxon>Eukaryota</taxon>
        <taxon>Rhodophyta</taxon>
        <taxon>Bangiophyceae</taxon>
        <taxon>Bangiales</taxon>
        <taxon>Bangiaceae</taxon>
        <taxon>Porphyra</taxon>
    </lineage>
</organism>
<feature type="domain" description="Choice-of-anchor A" evidence="2">
    <location>
        <begin position="190"/>
        <end position="436"/>
    </location>
</feature>